<sequence>MIYNVRGQRMDVTDALRDYVEKKLSRLERYFEAPPKSDVHVTLSTTKGRHAVEVTIPLPSVLLRAEDKSEDMYASIDLVVDKLERQIRKHKTKVNRQVKQSGTSRALFKEDYGTGYSRSSTALAPFEEEEEFELVRTKSFNLKPMDVEEAILQMNMVGHNFYVFANSDTKDVNVVYRRSDGKYGLIETAE</sequence>
<comment type="similarity">
    <text evidence="3">Belongs to the HPF/YfiA ribosome-associated protein family. Short HPF subfamily.</text>
</comment>
<gene>
    <name evidence="8" type="primary">raiA</name>
    <name evidence="6" type="synonym">hpf</name>
    <name evidence="8" type="ORF">H7C18_14990</name>
</gene>
<dbReference type="HAMAP" id="MF_00839">
    <property type="entry name" value="HPF"/>
    <property type="match status" value="1"/>
</dbReference>
<comment type="similarity">
    <text evidence="6">Belongs to the HPF/YfiA ribosome-associated protein family. Long HPF subfamily.</text>
</comment>
<dbReference type="PANTHER" id="PTHR33231:SF1">
    <property type="entry name" value="30S RIBOSOMAL PROTEIN"/>
    <property type="match status" value="1"/>
</dbReference>
<evidence type="ECO:0000313" key="9">
    <source>
        <dbReference type="Proteomes" id="UP000564644"/>
    </source>
</evidence>
<proteinExistence type="inferred from homology"/>
<evidence type="ECO:0000256" key="6">
    <source>
        <dbReference type="HAMAP-Rule" id="MF_00839"/>
    </source>
</evidence>
<evidence type="ECO:0000256" key="1">
    <source>
        <dbReference type="ARBA" id="ARBA00022490"/>
    </source>
</evidence>
<comment type="subunit">
    <text evidence="6">Interacts with 100S ribosomes.</text>
</comment>
<keyword evidence="2 6" id="KW-0810">Translation regulation</keyword>
<dbReference type="GO" id="GO:0022627">
    <property type="term" value="C:cytosolic small ribosomal subunit"/>
    <property type="evidence" value="ECO:0007669"/>
    <property type="project" value="TreeGrafter"/>
</dbReference>
<dbReference type="FunFam" id="3.30.505.50:FF:000001">
    <property type="entry name" value="Ribosome hibernation promoting factor"/>
    <property type="match status" value="1"/>
</dbReference>
<dbReference type="SUPFAM" id="SSF69754">
    <property type="entry name" value="Ribosome binding protein Y (YfiA homologue)"/>
    <property type="match status" value="1"/>
</dbReference>
<dbReference type="Gene3D" id="3.30.160.100">
    <property type="entry name" value="Ribosome hibernation promotion factor-like"/>
    <property type="match status" value="1"/>
</dbReference>
<dbReference type="InterPro" id="IPR034694">
    <property type="entry name" value="HPF_long/plastid"/>
</dbReference>
<name>A0A7X0SP02_9BACL</name>
<dbReference type="CDD" id="cd00552">
    <property type="entry name" value="RaiA"/>
    <property type="match status" value="1"/>
</dbReference>
<comment type="subunit">
    <text evidence="4">Associates exclusively with 100S ribosomes, which are dimers of 70S ribosomes.</text>
</comment>
<dbReference type="GO" id="GO:0043024">
    <property type="term" value="F:ribosomal small subunit binding"/>
    <property type="evidence" value="ECO:0007669"/>
    <property type="project" value="TreeGrafter"/>
</dbReference>
<dbReference type="FunFam" id="3.30.160.100:FF:000001">
    <property type="entry name" value="Ribosome hibernation promoting factor"/>
    <property type="match status" value="1"/>
</dbReference>
<dbReference type="AlphaFoldDB" id="A0A7X0SP02"/>
<keyword evidence="9" id="KW-1185">Reference proteome</keyword>
<comment type="subcellular location">
    <subcellularLocation>
        <location evidence="6">Cytoplasm</location>
    </subcellularLocation>
</comment>
<dbReference type="EMBL" id="JACJVO010000018">
    <property type="protein sequence ID" value="MBB6732225.1"/>
    <property type="molecule type" value="Genomic_DNA"/>
</dbReference>
<comment type="function">
    <text evidence="6">Required for dimerization of active 70S ribosomes into 100S ribosomes in stationary phase; 100S ribosomes are translationally inactive and sometimes present during exponential growth.</text>
</comment>
<dbReference type="NCBIfam" id="TIGR00741">
    <property type="entry name" value="yfiA"/>
    <property type="match status" value="1"/>
</dbReference>
<protein>
    <recommendedName>
        <fullName evidence="5 6">Ribosome hibernation promoting factor</fullName>
        <shortName evidence="6">HPF</shortName>
    </recommendedName>
</protein>
<evidence type="ECO:0000256" key="3">
    <source>
        <dbReference type="ARBA" id="ARBA00038434"/>
    </source>
</evidence>
<dbReference type="Pfam" id="PF02482">
    <property type="entry name" value="Ribosomal_S30AE"/>
    <property type="match status" value="1"/>
</dbReference>
<evidence type="ECO:0000259" key="7">
    <source>
        <dbReference type="Pfam" id="PF16321"/>
    </source>
</evidence>
<organism evidence="8 9">
    <name type="scientific">Cohnella zeiphila</name>
    <dbReference type="NCBI Taxonomy" id="2761120"/>
    <lineage>
        <taxon>Bacteria</taxon>
        <taxon>Bacillati</taxon>
        <taxon>Bacillota</taxon>
        <taxon>Bacilli</taxon>
        <taxon>Bacillales</taxon>
        <taxon>Paenibacillaceae</taxon>
        <taxon>Cohnella</taxon>
    </lineage>
</organism>
<keyword evidence="1 6" id="KW-0963">Cytoplasm</keyword>
<dbReference type="RefSeq" id="WP_185129896.1">
    <property type="nucleotide sequence ID" value="NZ_JACJVO010000018.1"/>
</dbReference>
<dbReference type="InterPro" id="IPR050574">
    <property type="entry name" value="HPF/YfiA_ribosome-assoc"/>
</dbReference>
<dbReference type="Gene3D" id="3.30.505.50">
    <property type="entry name" value="Sigma 54 modulation/S30EA ribosomal protein, C-terminal domain"/>
    <property type="match status" value="1"/>
</dbReference>
<evidence type="ECO:0000256" key="4">
    <source>
        <dbReference type="ARBA" id="ARBA00038695"/>
    </source>
</evidence>
<evidence type="ECO:0000313" key="8">
    <source>
        <dbReference type="EMBL" id="MBB6732225.1"/>
    </source>
</evidence>
<comment type="caution">
    <text evidence="8">The sequence shown here is derived from an EMBL/GenBank/DDBJ whole genome shotgun (WGS) entry which is preliminary data.</text>
</comment>
<dbReference type="InterPro" id="IPR036567">
    <property type="entry name" value="RHF-like"/>
</dbReference>
<accession>A0A7X0SP02</accession>
<dbReference type="InterPro" id="IPR038416">
    <property type="entry name" value="Ribosom_S30AE_C_sf"/>
</dbReference>
<dbReference type="Pfam" id="PF16321">
    <property type="entry name" value="Ribosom_S30AE_C"/>
    <property type="match status" value="1"/>
</dbReference>
<evidence type="ECO:0000256" key="5">
    <source>
        <dbReference type="ARBA" id="ARBA00041148"/>
    </source>
</evidence>
<dbReference type="GO" id="GO:0045900">
    <property type="term" value="P:negative regulation of translational elongation"/>
    <property type="evidence" value="ECO:0007669"/>
    <property type="project" value="TreeGrafter"/>
</dbReference>
<dbReference type="InterPro" id="IPR003489">
    <property type="entry name" value="RHF/RaiA"/>
</dbReference>
<dbReference type="Proteomes" id="UP000564644">
    <property type="component" value="Unassembled WGS sequence"/>
</dbReference>
<dbReference type="PANTHER" id="PTHR33231">
    <property type="entry name" value="30S RIBOSOMAL PROTEIN"/>
    <property type="match status" value="1"/>
</dbReference>
<reference evidence="8 9" key="1">
    <citation type="submission" date="2020-08" db="EMBL/GenBank/DDBJ databases">
        <title>Cohnella phylogeny.</title>
        <authorList>
            <person name="Dunlap C."/>
        </authorList>
    </citation>
    <scope>NUCLEOTIDE SEQUENCE [LARGE SCALE GENOMIC DNA]</scope>
    <source>
        <strain evidence="8 9">CBP 2801</strain>
    </source>
</reference>
<evidence type="ECO:0000256" key="2">
    <source>
        <dbReference type="ARBA" id="ARBA00022845"/>
    </source>
</evidence>
<dbReference type="InterPro" id="IPR032528">
    <property type="entry name" value="Ribosom_S30AE_C"/>
</dbReference>
<feature type="domain" description="Sigma 54 modulation/S30EA ribosomal protein C-terminal" evidence="7">
    <location>
        <begin position="129"/>
        <end position="185"/>
    </location>
</feature>